<dbReference type="Proteomes" id="UP001143304">
    <property type="component" value="Unassembled WGS sequence"/>
</dbReference>
<dbReference type="EC" id="3.6.5.4" evidence="9"/>
<dbReference type="Gene3D" id="1.10.260.30">
    <property type="entry name" value="Signal recognition particle, SRP54 subunit, M-domain"/>
    <property type="match status" value="1"/>
</dbReference>
<dbReference type="PANTHER" id="PTHR11564:SF5">
    <property type="entry name" value="SIGNAL RECOGNITION PARTICLE SUBUNIT SRP54"/>
    <property type="match status" value="1"/>
</dbReference>
<dbReference type="Pfam" id="PF00448">
    <property type="entry name" value="SRP54"/>
    <property type="match status" value="1"/>
</dbReference>
<keyword evidence="6 9" id="KW-0733">Signal recognition particle</keyword>
<comment type="catalytic activity">
    <reaction evidence="8 9">
        <text>GTP + H2O = GDP + phosphate + H(+)</text>
        <dbReference type="Rhea" id="RHEA:19669"/>
        <dbReference type="ChEBI" id="CHEBI:15377"/>
        <dbReference type="ChEBI" id="CHEBI:15378"/>
        <dbReference type="ChEBI" id="CHEBI:37565"/>
        <dbReference type="ChEBI" id="CHEBI:43474"/>
        <dbReference type="ChEBI" id="CHEBI:58189"/>
        <dbReference type="EC" id="3.6.5.4"/>
    </reaction>
</comment>
<evidence type="ECO:0000313" key="12">
    <source>
        <dbReference type="Proteomes" id="UP001143304"/>
    </source>
</evidence>
<evidence type="ECO:0000256" key="9">
    <source>
        <dbReference type="HAMAP-Rule" id="MF_00306"/>
    </source>
</evidence>
<protein>
    <recommendedName>
        <fullName evidence="9">Signal recognition particle protein</fullName>
        <ecNumber evidence="9">3.6.5.4</ecNumber>
    </recommendedName>
    <alternativeName>
        <fullName evidence="9">Fifty-four homolog</fullName>
    </alternativeName>
</protein>
<evidence type="ECO:0000256" key="3">
    <source>
        <dbReference type="ARBA" id="ARBA00022801"/>
    </source>
</evidence>
<dbReference type="PANTHER" id="PTHR11564">
    <property type="entry name" value="SIGNAL RECOGNITION PARTICLE 54K PROTEIN SRP54"/>
    <property type="match status" value="1"/>
</dbReference>
<evidence type="ECO:0000313" key="11">
    <source>
        <dbReference type="EMBL" id="MCX2975980.1"/>
    </source>
</evidence>
<name>A0ABT3T2A6_9GAMM</name>
<dbReference type="InterPro" id="IPR000897">
    <property type="entry name" value="SRP54_GTPase_dom"/>
</dbReference>
<dbReference type="InterPro" id="IPR013822">
    <property type="entry name" value="Signal_recog_particl_SRP54_hlx"/>
</dbReference>
<dbReference type="HAMAP" id="MF_00306">
    <property type="entry name" value="SRP54"/>
    <property type="match status" value="1"/>
</dbReference>
<evidence type="ECO:0000259" key="10">
    <source>
        <dbReference type="PROSITE" id="PS00300"/>
    </source>
</evidence>
<evidence type="ECO:0000256" key="7">
    <source>
        <dbReference type="ARBA" id="ARBA00023274"/>
    </source>
</evidence>
<proteinExistence type="inferred from homology"/>
<feature type="binding site" evidence="9">
    <location>
        <begin position="107"/>
        <end position="114"/>
    </location>
    <ligand>
        <name>GTP</name>
        <dbReference type="ChEBI" id="CHEBI:37565"/>
    </ligand>
</feature>
<dbReference type="InterPro" id="IPR036891">
    <property type="entry name" value="Signal_recog_part_SRP54_M_sf"/>
</dbReference>
<dbReference type="SUPFAM" id="SSF47446">
    <property type="entry name" value="Signal peptide-binding domain"/>
    <property type="match status" value="1"/>
</dbReference>
<keyword evidence="3 9" id="KW-0378">Hydrolase</keyword>
<comment type="caution">
    <text evidence="11">The sequence shown here is derived from an EMBL/GenBank/DDBJ whole genome shotgun (WGS) entry which is preliminary data.</text>
</comment>
<feature type="binding site" evidence="9">
    <location>
        <begin position="248"/>
        <end position="251"/>
    </location>
    <ligand>
        <name>GTP</name>
        <dbReference type="ChEBI" id="CHEBI:37565"/>
    </ligand>
</feature>
<evidence type="ECO:0000256" key="5">
    <source>
        <dbReference type="ARBA" id="ARBA00023134"/>
    </source>
</evidence>
<comment type="domain">
    <text evidence="9">Composed of three domains: the N-terminal N domain, which is responsible for interactions with the ribosome, the central G domain, which binds GTP, and the C-terminal M domain, which binds the RNA and the signal sequence of the RNC.</text>
</comment>
<comment type="function">
    <text evidence="9">Involved in targeting and insertion of nascent membrane proteins into the cytoplasmic membrane. Binds to the hydrophobic signal sequence of the ribosome-nascent chain (RNC) as it emerges from the ribosomes. The SRP-RNC complex is then targeted to the cytoplasmic membrane where it interacts with the SRP receptor FtsY. Interaction with FtsY leads to the transfer of the RNC complex to the Sec translocase for insertion into the membrane, the hydrolysis of GTP by both Ffh and FtsY, and the dissociation of the SRP-FtsY complex into the individual components.</text>
</comment>
<keyword evidence="7 9" id="KW-0687">Ribonucleoprotein</keyword>
<dbReference type="NCBIfam" id="TIGR00959">
    <property type="entry name" value="ffh"/>
    <property type="match status" value="1"/>
</dbReference>
<keyword evidence="12" id="KW-1185">Reference proteome</keyword>
<keyword evidence="9" id="KW-0963">Cytoplasm</keyword>
<accession>A0ABT3T2A6</accession>
<dbReference type="Gene3D" id="3.40.50.300">
    <property type="entry name" value="P-loop containing nucleotide triphosphate hydrolases"/>
    <property type="match status" value="1"/>
</dbReference>
<dbReference type="PROSITE" id="PS00300">
    <property type="entry name" value="SRP54"/>
    <property type="match status" value="1"/>
</dbReference>
<reference evidence="11" key="1">
    <citation type="submission" date="2019-02" db="EMBL/GenBank/DDBJ databases">
        <authorList>
            <person name="Li S.-H."/>
        </authorList>
    </citation>
    <scope>NUCLEOTIDE SEQUENCE</scope>
    <source>
        <strain evidence="11">IMCC11814</strain>
    </source>
</reference>
<keyword evidence="5 9" id="KW-0342">GTP-binding</keyword>
<dbReference type="CDD" id="cd18539">
    <property type="entry name" value="SRP_G"/>
    <property type="match status" value="1"/>
</dbReference>
<dbReference type="InterPro" id="IPR004780">
    <property type="entry name" value="SRP"/>
</dbReference>
<dbReference type="Pfam" id="PF02881">
    <property type="entry name" value="SRP54_N"/>
    <property type="match status" value="1"/>
</dbReference>
<dbReference type="SMART" id="SM00382">
    <property type="entry name" value="AAA"/>
    <property type="match status" value="1"/>
</dbReference>
<comment type="similarity">
    <text evidence="1 9">Belongs to the GTP-binding SRP family. SRP54 subfamily.</text>
</comment>
<evidence type="ECO:0000256" key="4">
    <source>
        <dbReference type="ARBA" id="ARBA00022884"/>
    </source>
</evidence>
<evidence type="ECO:0000256" key="2">
    <source>
        <dbReference type="ARBA" id="ARBA00022741"/>
    </source>
</evidence>
<dbReference type="RefSeq" id="WP_279247737.1">
    <property type="nucleotide sequence ID" value="NZ_SHNO01000001.1"/>
</dbReference>
<dbReference type="SUPFAM" id="SSF52540">
    <property type="entry name" value="P-loop containing nucleoside triphosphate hydrolases"/>
    <property type="match status" value="1"/>
</dbReference>
<dbReference type="Pfam" id="PF02978">
    <property type="entry name" value="SRP_SPB"/>
    <property type="match status" value="1"/>
</dbReference>
<organism evidence="11 12">
    <name type="scientific">Candidatus Marimicrobium litorale</name>
    <dbReference type="NCBI Taxonomy" id="2518991"/>
    <lineage>
        <taxon>Bacteria</taxon>
        <taxon>Pseudomonadati</taxon>
        <taxon>Pseudomonadota</taxon>
        <taxon>Gammaproteobacteria</taxon>
        <taxon>Cellvibrionales</taxon>
        <taxon>Halieaceae</taxon>
        <taxon>Marimicrobium</taxon>
    </lineage>
</organism>
<dbReference type="SMART" id="SM00962">
    <property type="entry name" value="SRP54"/>
    <property type="match status" value="1"/>
</dbReference>
<keyword evidence="4 9" id="KW-0694">RNA-binding</keyword>
<feature type="binding site" evidence="9">
    <location>
        <begin position="190"/>
        <end position="194"/>
    </location>
    <ligand>
        <name>GTP</name>
        <dbReference type="ChEBI" id="CHEBI:37565"/>
    </ligand>
</feature>
<evidence type="ECO:0000256" key="6">
    <source>
        <dbReference type="ARBA" id="ARBA00023135"/>
    </source>
</evidence>
<feature type="domain" description="SRP54-type proteins GTP-binding" evidence="10">
    <location>
        <begin position="269"/>
        <end position="282"/>
    </location>
</feature>
<comment type="subunit">
    <text evidence="9">Part of the signal recognition particle protein translocation system, which is composed of SRP and FtsY. SRP is a ribonucleoprotein composed of Ffh and a 4.5S RNA molecule.</text>
</comment>
<dbReference type="EMBL" id="SHNO01000001">
    <property type="protein sequence ID" value="MCX2975980.1"/>
    <property type="molecule type" value="Genomic_DNA"/>
</dbReference>
<dbReference type="Gene3D" id="1.20.120.140">
    <property type="entry name" value="Signal recognition particle SRP54, nucleotide-binding domain"/>
    <property type="match status" value="1"/>
</dbReference>
<sequence length="457" mass="49622">MFESLSDRLSGSLRSITGKARLTEENISDTLREVRMALLEADVALPVVKDFVSSVKQRAVGQEVMSSLSPGQAFIKIVQSELEAIMGSSNEQLNLATNPPAVIMMAGLQGAGKTTTVAKLARLLKERDKKKVTVVSADVYRPAAIKQLETLASEVGVDFFPSAVDQAPEAIVNAALSHAKIQFSDVLIVDTAGRLAIDEEMMGEIARLHAAVKPVETLFVVDAMTGQDAANTAKAFDETLPLTGIVLTKVDADTRGGAALSVRSITGKPIKFLGVGEKTAALDPFHPDRMASRILGMGDVLSLIEEVEQKVDKKKAAKLARKVKKGKKFDLEDFRDQLQQMNNMGGITGMLDKLPGMGKMSQMAEQNLDMKMFARMEAMIGSMTPRERRNPELIQGSRKRRITRGSGTEVQDLNRLLKQHKQMQKMMKKMKGGGMEKMMRGLGGMMPPGGPGAMPPR</sequence>
<dbReference type="InterPro" id="IPR042101">
    <property type="entry name" value="SRP54_N_sf"/>
</dbReference>
<dbReference type="InterPro" id="IPR022941">
    <property type="entry name" value="SRP54"/>
</dbReference>
<dbReference type="InterPro" id="IPR003593">
    <property type="entry name" value="AAA+_ATPase"/>
</dbReference>
<evidence type="ECO:0000256" key="1">
    <source>
        <dbReference type="ARBA" id="ARBA00005450"/>
    </source>
</evidence>
<comment type="subcellular location">
    <subcellularLocation>
        <location evidence="9">Cytoplasm</location>
    </subcellularLocation>
    <text evidence="9">The SRP-RNC complex is targeted to the cytoplasmic membrane.</text>
</comment>
<dbReference type="InterPro" id="IPR004125">
    <property type="entry name" value="Signal_recog_particle_SRP54_M"/>
</dbReference>
<evidence type="ECO:0000256" key="8">
    <source>
        <dbReference type="ARBA" id="ARBA00048027"/>
    </source>
</evidence>
<keyword evidence="2 9" id="KW-0547">Nucleotide-binding</keyword>
<gene>
    <name evidence="9" type="primary">ffh</name>
    <name evidence="11" type="ORF">EYC82_01250</name>
</gene>
<dbReference type="InterPro" id="IPR027417">
    <property type="entry name" value="P-loop_NTPase"/>
</dbReference>
<dbReference type="SMART" id="SM00963">
    <property type="entry name" value="SRP54_N"/>
    <property type="match status" value="1"/>
</dbReference>